<dbReference type="GO" id="GO:0005506">
    <property type="term" value="F:iron ion binding"/>
    <property type="evidence" value="ECO:0007669"/>
    <property type="project" value="InterPro"/>
</dbReference>
<dbReference type="PRINTS" id="PR00465">
    <property type="entry name" value="EP450IV"/>
</dbReference>
<dbReference type="PANTHER" id="PTHR24305">
    <property type="entry name" value="CYTOCHROME P450"/>
    <property type="match status" value="1"/>
</dbReference>
<dbReference type="Gene3D" id="1.10.630.10">
    <property type="entry name" value="Cytochrome P450"/>
    <property type="match status" value="1"/>
</dbReference>
<dbReference type="InterPro" id="IPR036396">
    <property type="entry name" value="Cyt_P450_sf"/>
</dbReference>
<dbReference type="GO" id="GO:0016705">
    <property type="term" value="F:oxidoreductase activity, acting on paired donors, with incorporation or reduction of molecular oxygen"/>
    <property type="evidence" value="ECO:0007669"/>
    <property type="project" value="InterPro"/>
</dbReference>
<dbReference type="InterPro" id="IPR036291">
    <property type="entry name" value="NAD(P)-bd_dom_sf"/>
</dbReference>
<keyword evidence="6" id="KW-0406">Ion transport</keyword>
<accession>A0A1J5PGJ8</accession>
<dbReference type="GO" id="GO:0020037">
    <property type="term" value="F:heme binding"/>
    <property type="evidence" value="ECO:0007669"/>
    <property type="project" value="InterPro"/>
</dbReference>
<dbReference type="Gene3D" id="3.40.50.720">
    <property type="entry name" value="NAD(P)-binding Rossmann-like Domain"/>
    <property type="match status" value="1"/>
</dbReference>
<evidence type="ECO:0000256" key="4">
    <source>
        <dbReference type="ARBA" id="ARBA00023004"/>
    </source>
</evidence>
<comment type="caution">
    <text evidence="6">The sequence shown here is derived from an EMBL/GenBank/DDBJ whole genome shotgun (WGS) entry which is preliminary data.</text>
</comment>
<dbReference type="SUPFAM" id="SSF51735">
    <property type="entry name" value="NAD(P)-binding Rossmann-fold domains"/>
    <property type="match status" value="1"/>
</dbReference>
<reference evidence="6" key="1">
    <citation type="submission" date="2016-10" db="EMBL/GenBank/DDBJ databases">
        <title>Sequence of Gallionella enrichment culture.</title>
        <authorList>
            <person name="Poehlein A."/>
            <person name="Muehling M."/>
            <person name="Daniel R."/>
        </authorList>
    </citation>
    <scope>NUCLEOTIDE SEQUENCE</scope>
</reference>
<dbReference type="InterPro" id="IPR002403">
    <property type="entry name" value="Cyt_P450_E_grp-IV"/>
</dbReference>
<dbReference type="InterPro" id="IPR003148">
    <property type="entry name" value="RCK_N"/>
</dbReference>
<dbReference type="PANTHER" id="PTHR24305:SF166">
    <property type="entry name" value="CYTOCHROME P450 12A4, MITOCHONDRIAL-RELATED"/>
    <property type="match status" value="1"/>
</dbReference>
<dbReference type="InterPro" id="IPR017972">
    <property type="entry name" value="Cyt_P450_CS"/>
</dbReference>
<proteinExistence type="inferred from homology"/>
<dbReference type="PROSITE" id="PS00086">
    <property type="entry name" value="CYTOCHROME_P450"/>
    <property type="match status" value="1"/>
</dbReference>
<dbReference type="Pfam" id="PF02254">
    <property type="entry name" value="TrkA_N"/>
    <property type="match status" value="1"/>
</dbReference>
<protein>
    <submittedName>
        <fullName evidence="6">Voltage-gated potassium channel Kch</fullName>
    </submittedName>
</protein>
<dbReference type="GO" id="GO:0034220">
    <property type="term" value="P:monoatomic ion transmembrane transport"/>
    <property type="evidence" value="ECO:0007669"/>
    <property type="project" value="UniProtKB-KW"/>
</dbReference>
<keyword evidence="6" id="KW-0407">Ion channel</keyword>
<evidence type="ECO:0000256" key="2">
    <source>
        <dbReference type="ARBA" id="ARBA00010617"/>
    </source>
</evidence>
<evidence type="ECO:0000256" key="3">
    <source>
        <dbReference type="ARBA" id="ARBA00022723"/>
    </source>
</evidence>
<dbReference type="EMBL" id="MLJW01004473">
    <property type="protein sequence ID" value="OIQ69904.1"/>
    <property type="molecule type" value="Genomic_DNA"/>
</dbReference>
<name>A0A1J5PGJ8_9ZZZZ</name>
<dbReference type="GO" id="GO:0004497">
    <property type="term" value="F:monooxygenase activity"/>
    <property type="evidence" value="ECO:0007669"/>
    <property type="project" value="InterPro"/>
</dbReference>
<keyword evidence="6" id="KW-0813">Transport</keyword>
<feature type="domain" description="RCK N-terminal" evidence="5">
    <location>
        <begin position="128"/>
        <end position="178"/>
    </location>
</feature>
<comment type="similarity">
    <text evidence="2">Belongs to the cytochrome P450 family.</text>
</comment>
<dbReference type="GO" id="GO:0006813">
    <property type="term" value="P:potassium ion transport"/>
    <property type="evidence" value="ECO:0007669"/>
    <property type="project" value="InterPro"/>
</dbReference>
<sequence>MVNETLRLFPAAFTLVRETIAQDRAGAVDLPPRPTVMISPWVLHRHHAHWQDPGVFKPARFMPDQPAPARFAFMPFGAGPRICVGAQFATAEAMLVLAGIVGRFRVTRTDAKPVIPIGIVTTQPDHAAKAVLTLRDDDAENAFAVLAVKELAPGVKTIAGVNDARHLAKIRRVQPDMLFAPQLLGSDLLARTLLDEPIDNETVSKLLFAQN</sequence>
<evidence type="ECO:0000256" key="1">
    <source>
        <dbReference type="ARBA" id="ARBA00001971"/>
    </source>
</evidence>
<organism evidence="6">
    <name type="scientific">mine drainage metagenome</name>
    <dbReference type="NCBI Taxonomy" id="410659"/>
    <lineage>
        <taxon>unclassified sequences</taxon>
        <taxon>metagenomes</taxon>
        <taxon>ecological metagenomes</taxon>
    </lineage>
</organism>
<comment type="cofactor">
    <cofactor evidence="1">
        <name>heme</name>
        <dbReference type="ChEBI" id="CHEBI:30413"/>
    </cofactor>
</comment>
<dbReference type="InterPro" id="IPR050121">
    <property type="entry name" value="Cytochrome_P450_monoxygenase"/>
</dbReference>
<evidence type="ECO:0000259" key="5">
    <source>
        <dbReference type="Pfam" id="PF02254"/>
    </source>
</evidence>
<dbReference type="Pfam" id="PF00067">
    <property type="entry name" value="p450"/>
    <property type="match status" value="1"/>
</dbReference>
<keyword evidence="3" id="KW-0479">Metal-binding</keyword>
<dbReference type="AlphaFoldDB" id="A0A1J5PGJ8"/>
<keyword evidence="4" id="KW-0408">Iron</keyword>
<evidence type="ECO:0000313" key="6">
    <source>
        <dbReference type="EMBL" id="OIQ69904.1"/>
    </source>
</evidence>
<gene>
    <name evidence="6" type="primary">kch_8</name>
    <name evidence="6" type="ORF">GALL_484910</name>
</gene>
<dbReference type="SUPFAM" id="SSF48264">
    <property type="entry name" value="Cytochrome P450"/>
    <property type="match status" value="1"/>
</dbReference>
<dbReference type="InterPro" id="IPR001128">
    <property type="entry name" value="Cyt_P450"/>
</dbReference>